<evidence type="ECO:0000259" key="1">
    <source>
        <dbReference type="SMART" id="SM00849"/>
    </source>
</evidence>
<dbReference type="KEGG" id="pphe:PP2015_1655"/>
<accession>A0A0S2K1M3</accession>
<protein>
    <submittedName>
        <fullName evidence="2">Beta-lactamase-like protein</fullName>
    </submittedName>
</protein>
<sequence length="271" mass="30702">MKLTFYGVRGSVPTPGQNTAKYGGNTTSILLENNAGEFLILDAGTGIRSLGREIPKGENEIYILLSHNHWDHIQGFPYFDPIYNPQKKITIIPGLTHENEPNAILKQMNGSFFPINPNELAATISVSPIKEDNWEYKTFEILRCKMNHPGGGSAYKITTDEVSIVYATDNELFPPYPVSTSFDEWVQFSRNADFLIHDGQYLPEDYPLKCGWGHSQIQHALDLAKQAQVKNLVFVSHDPDRTDDQLDKLQSELEQSDYEFRILFAYEGLTL</sequence>
<dbReference type="OrthoDB" id="9803916at2"/>
<dbReference type="SUPFAM" id="SSF56281">
    <property type="entry name" value="Metallo-hydrolase/oxidoreductase"/>
    <property type="match status" value="1"/>
</dbReference>
<dbReference type="Gene3D" id="3.60.15.10">
    <property type="entry name" value="Ribonuclease Z/Hydroxyacylglutathione hydrolase-like"/>
    <property type="match status" value="1"/>
</dbReference>
<dbReference type="AlphaFoldDB" id="A0A0S2K1M3"/>
<dbReference type="InterPro" id="IPR001279">
    <property type="entry name" value="Metallo-B-lactamas"/>
</dbReference>
<evidence type="ECO:0000313" key="2">
    <source>
        <dbReference type="EMBL" id="ALO42157.1"/>
    </source>
</evidence>
<dbReference type="InterPro" id="IPR036866">
    <property type="entry name" value="RibonucZ/Hydroxyglut_hydro"/>
</dbReference>
<organism evidence="2 3">
    <name type="scientific">Pseudoalteromonas phenolica</name>
    <dbReference type="NCBI Taxonomy" id="161398"/>
    <lineage>
        <taxon>Bacteria</taxon>
        <taxon>Pseudomonadati</taxon>
        <taxon>Pseudomonadota</taxon>
        <taxon>Gammaproteobacteria</taxon>
        <taxon>Alteromonadales</taxon>
        <taxon>Pseudoalteromonadaceae</taxon>
        <taxon>Pseudoalteromonas</taxon>
    </lineage>
</organism>
<gene>
    <name evidence="2" type="ORF">PP2015_1655</name>
</gene>
<dbReference type="STRING" id="161398.PP2015_1655"/>
<reference evidence="2 3" key="1">
    <citation type="submission" date="2015-11" db="EMBL/GenBank/DDBJ databases">
        <authorList>
            <person name="Zhang Y."/>
            <person name="Guo Z."/>
        </authorList>
    </citation>
    <scope>NUCLEOTIDE SEQUENCE [LARGE SCALE GENOMIC DNA]</scope>
    <source>
        <strain evidence="2 3">KCTC 12086</strain>
    </source>
</reference>
<dbReference type="EMBL" id="CP013187">
    <property type="protein sequence ID" value="ALO42157.1"/>
    <property type="molecule type" value="Genomic_DNA"/>
</dbReference>
<dbReference type="RefSeq" id="WP_058029835.1">
    <property type="nucleotide sequence ID" value="NZ_CP013187.1"/>
</dbReference>
<dbReference type="PANTHER" id="PTHR42663:SF4">
    <property type="entry name" value="SLL1036 PROTEIN"/>
    <property type="match status" value="1"/>
</dbReference>
<evidence type="ECO:0000313" key="3">
    <source>
        <dbReference type="Proteomes" id="UP000061457"/>
    </source>
</evidence>
<keyword evidence="3" id="KW-1185">Reference proteome</keyword>
<feature type="domain" description="Metallo-beta-lactamase" evidence="1">
    <location>
        <begin position="25"/>
        <end position="214"/>
    </location>
</feature>
<dbReference type="Pfam" id="PF12706">
    <property type="entry name" value="Lactamase_B_2"/>
    <property type="match status" value="1"/>
</dbReference>
<proteinExistence type="predicted"/>
<name>A0A0S2K1M3_9GAMM</name>
<dbReference type="CDD" id="cd07715">
    <property type="entry name" value="TaR3-like_MBL-fold"/>
    <property type="match status" value="1"/>
</dbReference>
<dbReference type="PANTHER" id="PTHR42663">
    <property type="entry name" value="HYDROLASE C777.06C-RELATED-RELATED"/>
    <property type="match status" value="1"/>
</dbReference>
<dbReference type="SMART" id="SM00849">
    <property type="entry name" value="Lactamase_B"/>
    <property type="match status" value="1"/>
</dbReference>
<dbReference type="Proteomes" id="UP000061457">
    <property type="component" value="Chromosome I"/>
</dbReference>
<dbReference type="PATRIC" id="fig|161398.10.peg.1679"/>